<name>C7M053_ACIFD</name>
<reference evidence="9 10" key="1">
    <citation type="journal article" date="2009" name="Stand. Genomic Sci.">
        <title>Complete genome sequence of Acidimicrobium ferrooxidans type strain (ICP).</title>
        <authorList>
            <person name="Clum A."/>
            <person name="Nolan M."/>
            <person name="Lang E."/>
            <person name="Glavina Del Rio T."/>
            <person name="Tice H."/>
            <person name="Copeland A."/>
            <person name="Cheng J.F."/>
            <person name="Lucas S."/>
            <person name="Chen F."/>
            <person name="Bruce D."/>
            <person name="Goodwin L."/>
            <person name="Pitluck S."/>
            <person name="Ivanova N."/>
            <person name="Mavrommatis K."/>
            <person name="Mikhailova N."/>
            <person name="Pati A."/>
            <person name="Chen A."/>
            <person name="Palaniappan K."/>
            <person name="Goker M."/>
            <person name="Spring S."/>
            <person name="Land M."/>
            <person name="Hauser L."/>
            <person name="Chang Y.J."/>
            <person name="Jeffries C.C."/>
            <person name="Chain P."/>
            <person name="Bristow J."/>
            <person name="Eisen J.A."/>
            <person name="Markowitz V."/>
            <person name="Hugenholtz P."/>
            <person name="Kyrpides N.C."/>
            <person name="Klenk H.P."/>
            <person name="Lapidus A."/>
        </authorList>
    </citation>
    <scope>NUCLEOTIDE SEQUENCE [LARGE SCALE GENOMIC DNA]</scope>
    <source>
        <strain evidence="10">DSM 10331 / JCM 15462 / NBRC 103882 / ICP</strain>
    </source>
</reference>
<dbReference type="STRING" id="525909.Afer_1437"/>
<dbReference type="InterPro" id="IPR036259">
    <property type="entry name" value="MFS_trans_sf"/>
</dbReference>
<dbReference type="InterPro" id="IPR011701">
    <property type="entry name" value="MFS"/>
</dbReference>
<feature type="transmembrane region" description="Helical" evidence="7">
    <location>
        <begin position="12"/>
        <end position="37"/>
    </location>
</feature>
<dbReference type="InterPro" id="IPR005829">
    <property type="entry name" value="Sugar_transporter_CS"/>
</dbReference>
<feature type="transmembrane region" description="Helical" evidence="7">
    <location>
        <begin position="334"/>
        <end position="353"/>
    </location>
</feature>
<dbReference type="KEGG" id="afo:Afer_1437"/>
<keyword evidence="4 7" id="KW-0812">Transmembrane</keyword>
<dbReference type="InterPro" id="IPR004638">
    <property type="entry name" value="EmrB-like"/>
</dbReference>
<dbReference type="Gene3D" id="1.20.1720.10">
    <property type="entry name" value="Multidrug resistance protein D"/>
    <property type="match status" value="1"/>
</dbReference>
<dbReference type="PROSITE" id="PS00216">
    <property type="entry name" value="SUGAR_TRANSPORT_1"/>
    <property type="match status" value="1"/>
</dbReference>
<dbReference type="RefSeq" id="WP_015798844.1">
    <property type="nucleotide sequence ID" value="NC_013124.1"/>
</dbReference>
<keyword evidence="10" id="KW-1185">Reference proteome</keyword>
<sequence length="520" mass="53123">METQEKRTIRANPWWALASVAFGVIMVGLDATVVAIANPFIARDLHANLADLQWVTNAYLLTTAVLLIPAGKLADRIGRRATFLVGMLGFAAASAGVGLAGSIGWVIAFRAIQGGFGALIMPSTLAILRASFPVERLNTAIGIWGASSGLAIAGGPIVAGLLVQNVSWQSVFYLNVPVGAIGILLGLFVLAESREQEPDRLDAPGTIVLAGTLFSLVFGLIKAQSWGWLAGRTWIFFGLAIVGAVIFVFVEGRARFPLVPLGMFGRRQVSLSAVVVILSFFAFFGVVFFVALYLQEVHGYSPVAAGVRVLPLTASFVVGAPLGAALNGRFGPRVPVGIGMAAIAVGLALLTTLGVSSSYLVHLALPFVIVGLGIGLVMPTTSDTIVANVPEAEAGVAGGVQSTAVQIGGLLGTAVLGSVLSNRVGSVLISKLEAAGVPGVVATRLGPARPLIAEGLAPRIPQVPALVQTAVTNGSHAAFMSGLHVAMIVAIGVAIVGAIVGLALGAVRVGSGHRASAPLA</sequence>
<dbReference type="CDD" id="cd17321">
    <property type="entry name" value="MFS_MMR_MDR_like"/>
    <property type="match status" value="1"/>
</dbReference>
<keyword evidence="5 7" id="KW-1133">Transmembrane helix</keyword>
<feature type="transmembrane region" description="Helical" evidence="7">
    <location>
        <begin position="57"/>
        <end position="74"/>
    </location>
</feature>
<dbReference type="OrthoDB" id="9781469at2"/>
<dbReference type="InterPro" id="IPR020846">
    <property type="entry name" value="MFS_dom"/>
</dbReference>
<dbReference type="Proteomes" id="UP000000771">
    <property type="component" value="Chromosome"/>
</dbReference>
<accession>C7M053</accession>
<dbReference type="PANTHER" id="PTHR42718:SF42">
    <property type="entry name" value="EXPORT PROTEIN"/>
    <property type="match status" value="1"/>
</dbReference>
<dbReference type="GO" id="GO:0022857">
    <property type="term" value="F:transmembrane transporter activity"/>
    <property type="evidence" value="ECO:0007669"/>
    <property type="project" value="InterPro"/>
</dbReference>
<keyword evidence="3" id="KW-1003">Cell membrane</keyword>
<dbReference type="EMBL" id="CP001631">
    <property type="protein sequence ID" value="ACU54361.1"/>
    <property type="molecule type" value="Genomic_DNA"/>
</dbReference>
<feature type="transmembrane region" description="Helical" evidence="7">
    <location>
        <begin position="140"/>
        <end position="164"/>
    </location>
</feature>
<feature type="transmembrane region" description="Helical" evidence="7">
    <location>
        <begin position="300"/>
        <end position="322"/>
    </location>
</feature>
<evidence type="ECO:0000256" key="3">
    <source>
        <dbReference type="ARBA" id="ARBA00022475"/>
    </source>
</evidence>
<evidence type="ECO:0000256" key="6">
    <source>
        <dbReference type="ARBA" id="ARBA00023136"/>
    </source>
</evidence>
<keyword evidence="2" id="KW-0813">Transport</keyword>
<dbReference type="Pfam" id="PF07690">
    <property type="entry name" value="MFS_1"/>
    <property type="match status" value="1"/>
</dbReference>
<feature type="transmembrane region" description="Helical" evidence="7">
    <location>
        <begin position="359"/>
        <end position="378"/>
    </location>
</feature>
<feature type="transmembrane region" description="Helical" evidence="7">
    <location>
        <begin position="170"/>
        <end position="191"/>
    </location>
</feature>
<feature type="domain" description="Major facilitator superfamily (MFS) profile" evidence="8">
    <location>
        <begin position="16"/>
        <end position="509"/>
    </location>
</feature>
<comment type="subcellular location">
    <subcellularLocation>
        <location evidence="1">Cell membrane</location>
        <topology evidence="1">Multi-pass membrane protein</topology>
    </subcellularLocation>
</comment>
<feature type="transmembrane region" description="Helical" evidence="7">
    <location>
        <begin position="271"/>
        <end position="294"/>
    </location>
</feature>
<protein>
    <submittedName>
        <fullName evidence="9">Drug resistance transporter, EmrB/QacA subfamily</fullName>
    </submittedName>
</protein>
<evidence type="ECO:0000313" key="10">
    <source>
        <dbReference type="Proteomes" id="UP000000771"/>
    </source>
</evidence>
<dbReference type="eggNOG" id="COG0477">
    <property type="taxonomic scope" value="Bacteria"/>
</dbReference>
<evidence type="ECO:0000259" key="8">
    <source>
        <dbReference type="PROSITE" id="PS50850"/>
    </source>
</evidence>
<dbReference type="AlphaFoldDB" id="C7M053"/>
<evidence type="ECO:0000256" key="1">
    <source>
        <dbReference type="ARBA" id="ARBA00004651"/>
    </source>
</evidence>
<feature type="transmembrane region" description="Helical" evidence="7">
    <location>
        <begin position="203"/>
        <end position="221"/>
    </location>
</feature>
<dbReference type="HOGENOM" id="CLU_000960_28_2_11"/>
<organism evidence="9 10">
    <name type="scientific">Acidimicrobium ferrooxidans (strain DSM 10331 / JCM 15462 / NBRC 103882 / ICP)</name>
    <dbReference type="NCBI Taxonomy" id="525909"/>
    <lineage>
        <taxon>Bacteria</taxon>
        <taxon>Bacillati</taxon>
        <taxon>Actinomycetota</taxon>
        <taxon>Acidimicrobiia</taxon>
        <taxon>Acidimicrobiales</taxon>
        <taxon>Acidimicrobiaceae</taxon>
        <taxon>Acidimicrobium</taxon>
    </lineage>
</organism>
<proteinExistence type="predicted"/>
<gene>
    <name evidence="9" type="ordered locus">Afer_1437</name>
</gene>
<dbReference type="PANTHER" id="PTHR42718">
    <property type="entry name" value="MAJOR FACILITATOR SUPERFAMILY MULTIDRUG TRANSPORTER MFSC"/>
    <property type="match status" value="1"/>
</dbReference>
<keyword evidence="6 7" id="KW-0472">Membrane</keyword>
<evidence type="ECO:0000256" key="2">
    <source>
        <dbReference type="ARBA" id="ARBA00022448"/>
    </source>
</evidence>
<dbReference type="GO" id="GO:0005886">
    <property type="term" value="C:plasma membrane"/>
    <property type="evidence" value="ECO:0007669"/>
    <property type="project" value="UniProtKB-SubCell"/>
</dbReference>
<dbReference type="NCBIfam" id="TIGR00711">
    <property type="entry name" value="efflux_EmrB"/>
    <property type="match status" value="1"/>
</dbReference>
<dbReference type="PROSITE" id="PS50850">
    <property type="entry name" value="MFS"/>
    <property type="match status" value="1"/>
</dbReference>
<evidence type="ECO:0000256" key="7">
    <source>
        <dbReference type="SAM" id="Phobius"/>
    </source>
</evidence>
<feature type="transmembrane region" description="Helical" evidence="7">
    <location>
        <begin position="233"/>
        <end position="250"/>
    </location>
</feature>
<dbReference type="Gene3D" id="1.20.1250.20">
    <property type="entry name" value="MFS general substrate transporter like domains"/>
    <property type="match status" value="1"/>
</dbReference>
<feature type="transmembrane region" description="Helical" evidence="7">
    <location>
        <begin position="81"/>
        <end position="101"/>
    </location>
</feature>
<dbReference type="SUPFAM" id="SSF103473">
    <property type="entry name" value="MFS general substrate transporter"/>
    <property type="match status" value="1"/>
</dbReference>
<evidence type="ECO:0000313" key="9">
    <source>
        <dbReference type="EMBL" id="ACU54361.1"/>
    </source>
</evidence>
<evidence type="ECO:0000256" key="5">
    <source>
        <dbReference type="ARBA" id="ARBA00022989"/>
    </source>
</evidence>
<feature type="transmembrane region" description="Helical" evidence="7">
    <location>
        <begin position="485"/>
        <end position="507"/>
    </location>
</feature>
<evidence type="ECO:0000256" key="4">
    <source>
        <dbReference type="ARBA" id="ARBA00022692"/>
    </source>
</evidence>